<evidence type="ECO:0000256" key="1">
    <source>
        <dbReference type="SAM" id="MobiDB-lite"/>
    </source>
</evidence>
<organism evidence="2 3">
    <name type="scientific">Vannielia litorea</name>
    <dbReference type="NCBI Taxonomy" id="1217970"/>
    <lineage>
        <taxon>Bacteria</taxon>
        <taxon>Pseudomonadati</taxon>
        <taxon>Pseudomonadota</taxon>
        <taxon>Alphaproteobacteria</taxon>
        <taxon>Rhodobacterales</taxon>
        <taxon>Paracoccaceae</taxon>
        <taxon>Vannielia</taxon>
    </lineage>
</organism>
<dbReference type="Proteomes" id="UP000184932">
    <property type="component" value="Unassembled WGS sequence"/>
</dbReference>
<reference evidence="3" key="1">
    <citation type="submission" date="2016-11" db="EMBL/GenBank/DDBJ databases">
        <authorList>
            <person name="Varghese N."/>
            <person name="Submissions S."/>
        </authorList>
    </citation>
    <scope>NUCLEOTIDE SEQUENCE [LARGE SCALE GENOMIC DNA]</scope>
    <source>
        <strain evidence="3">DSM 29440</strain>
    </source>
</reference>
<proteinExistence type="predicted"/>
<dbReference type="EMBL" id="FSRL01000002">
    <property type="protein sequence ID" value="SIO33094.1"/>
    <property type="molecule type" value="Genomic_DNA"/>
</dbReference>
<sequence>MKRLLARLFPPLPAPDPIDHPALRRLSPRDLADLPLPRPGR</sequence>
<dbReference type="STRING" id="1217970.SAMN05444002_4064"/>
<gene>
    <name evidence="2" type="ORF">SAMN05444002_4064</name>
</gene>
<accession>A0A1N6IM50</accession>
<evidence type="ECO:0000313" key="3">
    <source>
        <dbReference type="Proteomes" id="UP000184932"/>
    </source>
</evidence>
<evidence type="ECO:0000313" key="2">
    <source>
        <dbReference type="EMBL" id="SIO33094.1"/>
    </source>
</evidence>
<name>A0A1N6IM50_9RHOB</name>
<feature type="compositionally biased region" description="Basic and acidic residues" evidence="1">
    <location>
        <begin position="17"/>
        <end position="32"/>
    </location>
</feature>
<dbReference type="RefSeq" id="WP_281249232.1">
    <property type="nucleotide sequence ID" value="NZ_FSRL01000002.1"/>
</dbReference>
<feature type="region of interest" description="Disordered" evidence="1">
    <location>
        <begin position="10"/>
        <end position="41"/>
    </location>
</feature>
<dbReference type="AlphaFoldDB" id="A0A1N6IM50"/>
<protein>
    <submittedName>
        <fullName evidence="2">Uncharacterized protein</fullName>
    </submittedName>
</protein>
<keyword evidence="3" id="KW-1185">Reference proteome</keyword>